<dbReference type="Pfam" id="PF06644">
    <property type="entry name" value="ATP11"/>
    <property type="match status" value="1"/>
</dbReference>
<keyword evidence="4" id="KW-0496">Mitochondrion</keyword>
<dbReference type="GO" id="GO:0005739">
    <property type="term" value="C:mitochondrion"/>
    <property type="evidence" value="ECO:0007669"/>
    <property type="project" value="UniProtKB-SubCell"/>
</dbReference>
<feature type="compositionally biased region" description="Low complexity" evidence="5">
    <location>
        <begin position="121"/>
        <end position="134"/>
    </location>
</feature>
<feature type="compositionally biased region" description="Polar residues" evidence="5">
    <location>
        <begin position="102"/>
        <end position="113"/>
    </location>
</feature>
<evidence type="ECO:0000256" key="4">
    <source>
        <dbReference type="ARBA" id="ARBA00023128"/>
    </source>
</evidence>
<dbReference type="EMBL" id="JAKLMC020000014">
    <property type="protein sequence ID" value="KAK5952727.1"/>
    <property type="molecule type" value="Genomic_DNA"/>
</dbReference>
<name>A0AAN8I3J1_9EURO</name>
<organism evidence="6 7">
    <name type="scientific">Knufia fluminis</name>
    <dbReference type="NCBI Taxonomy" id="191047"/>
    <lineage>
        <taxon>Eukaryota</taxon>
        <taxon>Fungi</taxon>
        <taxon>Dikarya</taxon>
        <taxon>Ascomycota</taxon>
        <taxon>Pezizomycotina</taxon>
        <taxon>Eurotiomycetes</taxon>
        <taxon>Chaetothyriomycetidae</taxon>
        <taxon>Chaetothyriales</taxon>
        <taxon>Trichomeriaceae</taxon>
        <taxon>Knufia</taxon>
    </lineage>
</organism>
<feature type="region of interest" description="Disordered" evidence="5">
    <location>
        <begin position="86"/>
        <end position="148"/>
    </location>
</feature>
<protein>
    <recommendedName>
        <fullName evidence="8">F1F0 ATP synthase assembly protein Atp11</fullName>
    </recommendedName>
</protein>
<comment type="subcellular location">
    <subcellularLocation>
        <location evidence="1">Mitochondrion</location>
    </subcellularLocation>
</comment>
<keyword evidence="7" id="KW-1185">Reference proteome</keyword>
<proteinExistence type="inferred from homology"/>
<evidence type="ECO:0000256" key="3">
    <source>
        <dbReference type="ARBA" id="ARBA00022946"/>
    </source>
</evidence>
<evidence type="ECO:0000256" key="2">
    <source>
        <dbReference type="ARBA" id="ARBA00009116"/>
    </source>
</evidence>
<comment type="similarity">
    <text evidence="2">Belongs to the ATP11 family.</text>
</comment>
<evidence type="ECO:0000256" key="5">
    <source>
        <dbReference type="SAM" id="MobiDB-lite"/>
    </source>
</evidence>
<evidence type="ECO:0000313" key="6">
    <source>
        <dbReference type="EMBL" id="KAK5952727.1"/>
    </source>
</evidence>
<evidence type="ECO:0000256" key="1">
    <source>
        <dbReference type="ARBA" id="ARBA00004173"/>
    </source>
</evidence>
<comment type="caution">
    <text evidence="6">The sequence shown here is derived from an EMBL/GenBank/DDBJ whole genome shotgun (WGS) entry which is preliminary data.</text>
</comment>
<evidence type="ECO:0000313" key="7">
    <source>
        <dbReference type="Proteomes" id="UP001316803"/>
    </source>
</evidence>
<gene>
    <name evidence="6" type="ORF">OHC33_006320</name>
</gene>
<dbReference type="PANTHER" id="PTHR13126">
    <property type="entry name" value="CHAPERONE ATP11"/>
    <property type="match status" value="1"/>
</dbReference>
<keyword evidence="3" id="KW-0809">Transit peptide</keyword>
<dbReference type="AlphaFoldDB" id="A0AAN8I3J1"/>
<evidence type="ECO:0008006" key="8">
    <source>
        <dbReference type="Google" id="ProtNLM"/>
    </source>
</evidence>
<dbReference type="InterPro" id="IPR010591">
    <property type="entry name" value="ATP11"/>
</dbReference>
<reference evidence="6 7" key="1">
    <citation type="submission" date="2022-12" db="EMBL/GenBank/DDBJ databases">
        <title>Genomic features and morphological characterization of a novel Knufia sp. strain isolated from spacecraft assembly facility.</title>
        <authorList>
            <person name="Teixeira M."/>
            <person name="Chander A.M."/>
            <person name="Stajich J.E."/>
            <person name="Venkateswaran K."/>
        </authorList>
    </citation>
    <scope>NUCLEOTIDE SEQUENCE [LARGE SCALE GENOMIC DNA]</scope>
    <source>
        <strain evidence="6 7">FJI-L2-BK-P2</strain>
    </source>
</reference>
<accession>A0AAN8I3J1</accession>
<dbReference type="GO" id="GO:0033615">
    <property type="term" value="P:mitochondrial proton-transporting ATP synthase complex assembly"/>
    <property type="evidence" value="ECO:0007669"/>
    <property type="project" value="TreeGrafter"/>
</dbReference>
<sequence length="368" mass="40512">MSLRPTYCLRNQIRSCPSPLRAQKRWAQVHDIRFVARHNSTNGIKDRYQDKLEQKARAEGFESVAQLKAAYEERITQLRKRVSDELAKATSPEAQAEASQVHAKSQSQTSYIGQQPPAPAPAAQAQSTQQSQTTAKRKDSSTPGIKPLSSYLDLEKISTLPTREIEYLWRLRHANDPHSLCAVIPLSTYNRIHDTAKTHPRFILPLPRPAAEDGSGDLAQSPGGFDGGVPRTASDIHFLQWSFHPPAGPPPAPGVNTANTHTSTILFTHLAAFKLHGEYAQPHTTVTHHLDLADSHGLVLLNGSVVDGRGVSVEEGKWLLLCMQKFYDYGGHGGGIGKEKRRGLLAKFTGGDQSFDLNELVDEAERIS</sequence>
<dbReference type="Proteomes" id="UP001316803">
    <property type="component" value="Unassembled WGS sequence"/>
</dbReference>
<dbReference type="PANTHER" id="PTHR13126:SF0">
    <property type="entry name" value="ATP SYNTHASE MITOCHONDRIAL F1 COMPLEX ASSEMBLY FACTOR 1"/>
    <property type="match status" value="1"/>
</dbReference>